<protein>
    <submittedName>
        <fullName evidence="3">Uncharacterized protein</fullName>
    </submittedName>
</protein>
<dbReference type="AlphaFoldDB" id="A0A0J8E0N6"/>
<dbReference type="PANTHER" id="PTHR33083">
    <property type="entry name" value="EXPRESSED PROTEIN"/>
    <property type="match status" value="1"/>
</dbReference>
<dbReference type="OMA" id="TTHRNTR"/>
<keyword evidence="4" id="KW-1185">Reference proteome</keyword>
<dbReference type="GO" id="GO:0010150">
    <property type="term" value="P:leaf senescence"/>
    <property type="evidence" value="ECO:0007669"/>
    <property type="project" value="UniProtKB-ARBA"/>
</dbReference>
<evidence type="ECO:0000256" key="1">
    <source>
        <dbReference type="ARBA" id="ARBA00034773"/>
    </source>
</evidence>
<sequence>MEEEFQESDVVFSDYYKPHSHYHIQLGKRNKKKKQRPNRSDKSPPLDIPNSVNGIRFVDAIIEYDDDLECDNEDSEGNMLPPHLIIAQRINSYSYYNVRRKMACSLHIEDEKGRILKGRNLFEVRNSILRLTGFIET</sequence>
<evidence type="ECO:0000313" key="3">
    <source>
        <dbReference type="EMBL" id="KMS96670.1"/>
    </source>
</evidence>
<reference evidence="3 4" key="1">
    <citation type="journal article" date="2014" name="Nature">
        <title>The genome of the recently domesticated crop plant sugar beet (Beta vulgaris).</title>
        <authorList>
            <person name="Dohm J.C."/>
            <person name="Minoche A.E."/>
            <person name="Holtgrawe D."/>
            <person name="Capella-Gutierrez S."/>
            <person name="Zakrzewski F."/>
            <person name="Tafer H."/>
            <person name="Rupp O."/>
            <person name="Sorensen T.R."/>
            <person name="Stracke R."/>
            <person name="Reinhardt R."/>
            <person name="Goesmann A."/>
            <person name="Kraft T."/>
            <person name="Schulz B."/>
            <person name="Stadler P.F."/>
            <person name="Schmidt T."/>
            <person name="Gabaldon T."/>
            <person name="Lehrach H."/>
            <person name="Weisshaar B."/>
            <person name="Himmelbauer H."/>
        </authorList>
    </citation>
    <scope>NUCLEOTIDE SEQUENCE [LARGE SCALE GENOMIC DNA]</scope>
    <source>
        <tissue evidence="3">Taproot</tissue>
    </source>
</reference>
<feature type="compositionally biased region" description="Basic residues" evidence="2">
    <location>
        <begin position="23"/>
        <end position="37"/>
    </location>
</feature>
<proteinExistence type="inferred from homology"/>
<dbReference type="InterPro" id="IPR007608">
    <property type="entry name" value="Senescence_reg_S40"/>
</dbReference>
<comment type="similarity">
    <text evidence="1">Belongs to the senescence regulator S40 family.</text>
</comment>
<dbReference type="OrthoDB" id="672058at2759"/>
<organism evidence="3 4">
    <name type="scientific">Beta vulgaris subsp. vulgaris</name>
    <name type="common">Beet</name>
    <dbReference type="NCBI Taxonomy" id="3555"/>
    <lineage>
        <taxon>Eukaryota</taxon>
        <taxon>Viridiplantae</taxon>
        <taxon>Streptophyta</taxon>
        <taxon>Embryophyta</taxon>
        <taxon>Tracheophyta</taxon>
        <taxon>Spermatophyta</taxon>
        <taxon>Magnoliopsida</taxon>
        <taxon>eudicotyledons</taxon>
        <taxon>Gunneridae</taxon>
        <taxon>Pentapetalae</taxon>
        <taxon>Caryophyllales</taxon>
        <taxon>Chenopodiaceae</taxon>
        <taxon>Betoideae</taxon>
        <taxon>Beta</taxon>
    </lineage>
</organism>
<dbReference type="Pfam" id="PF04520">
    <property type="entry name" value="Senescence_reg"/>
    <property type="match status" value="1"/>
</dbReference>
<feature type="region of interest" description="Disordered" evidence="2">
    <location>
        <begin position="23"/>
        <end position="51"/>
    </location>
</feature>
<name>A0A0J8E0N6_BETVV</name>
<dbReference type="PANTHER" id="PTHR33083:SF49">
    <property type="entry name" value="SENESCENCE REGULATOR"/>
    <property type="match status" value="1"/>
</dbReference>
<accession>A0A0J8E0N6</accession>
<evidence type="ECO:0000313" key="4">
    <source>
        <dbReference type="Proteomes" id="UP000035740"/>
    </source>
</evidence>
<dbReference type="EMBL" id="KQ090364">
    <property type="protein sequence ID" value="KMS96670.1"/>
    <property type="molecule type" value="Genomic_DNA"/>
</dbReference>
<dbReference type="Gramene" id="KMS96670">
    <property type="protein sequence ID" value="KMS96670"/>
    <property type="gene ID" value="BVRB_8g200910"/>
</dbReference>
<gene>
    <name evidence="3" type="ORF">BVRB_8g200910</name>
</gene>
<evidence type="ECO:0000256" key="2">
    <source>
        <dbReference type="SAM" id="MobiDB-lite"/>
    </source>
</evidence>
<dbReference type="Proteomes" id="UP000035740">
    <property type="component" value="Unassembled WGS sequence"/>
</dbReference>